<organism evidence="1 2">
    <name type="scientific">candidate division WWE3 bacterium GW2011_GWC2_41_23</name>
    <dbReference type="NCBI Taxonomy" id="1619123"/>
    <lineage>
        <taxon>Bacteria</taxon>
        <taxon>Katanobacteria</taxon>
    </lineage>
</organism>
<accession>A0A0G0YS77</accession>
<name>A0A0G0YS77_UNCKA</name>
<dbReference type="Proteomes" id="UP000033947">
    <property type="component" value="Unassembled WGS sequence"/>
</dbReference>
<comment type="caution">
    <text evidence="1">The sequence shown here is derived from an EMBL/GenBank/DDBJ whole genome shotgun (WGS) entry which is preliminary data.</text>
</comment>
<sequence length="172" mass="20135">MNQETLNQINEKKLKYHQVIGEIVVDFGMLESWLSFHIWELIGAYGDANTSQLIGKRVTKDLHFKGKVSLFESLCVERYKNKSPDELRNIVKILSDCEKERNEIVHSDWYIGYGNIDEGIPPSTHRIHEKRAFVKNKHYDFTKSMKDVDLEELKDIDGKMKEALRAITMFML</sequence>
<proteinExistence type="predicted"/>
<dbReference type="EMBL" id="LCBB01000004">
    <property type="protein sequence ID" value="KKS03213.1"/>
    <property type="molecule type" value="Genomic_DNA"/>
</dbReference>
<protein>
    <submittedName>
        <fullName evidence="1">Uncharacterized protein</fullName>
    </submittedName>
</protein>
<gene>
    <name evidence="1" type="ORF">UU55_C0004G0002</name>
</gene>
<evidence type="ECO:0000313" key="1">
    <source>
        <dbReference type="EMBL" id="KKS03213.1"/>
    </source>
</evidence>
<dbReference type="AlphaFoldDB" id="A0A0G0YS77"/>
<evidence type="ECO:0000313" key="2">
    <source>
        <dbReference type="Proteomes" id="UP000033947"/>
    </source>
</evidence>
<reference evidence="1 2" key="1">
    <citation type="journal article" date="2015" name="Nature">
        <title>rRNA introns, odd ribosomes, and small enigmatic genomes across a large radiation of phyla.</title>
        <authorList>
            <person name="Brown C.T."/>
            <person name="Hug L.A."/>
            <person name="Thomas B.C."/>
            <person name="Sharon I."/>
            <person name="Castelle C.J."/>
            <person name="Singh A."/>
            <person name="Wilkins M.J."/>
            <person name="Williams K.H."/>
            <person name="Banfield J.F."/>
        </authorList>
    </citation>
    <scope>NUCLEOTIDE SEQUENCE [LARGE SCALE GENOMIC DNA]</scope>
</reference>